<keyword evidence="2" id="KW-1185">Reference proteome</keyword>
<evidence type="ECO:0000313" key="2">
    <source>
        <dbReference type="Proteomes" id="UP000075880"/>
    </source>
</evidence>
<organism evidence="1 2">
    <name type="scientific">Anopheles atroparvus</name>
    <name type="common">European mosquito</name>
    <dbReference type="NCBI Taxonomy" id="41427"/>
    <lineage>
        <taxon>Eukaryota</taxon>
        <taxon>Metazoa</taxon>
        <taxon>Ecdysozoa</taxon>
        <taxon>Arthropoda</taxon>
        <taxon>Hexapoda</taxon>
        <taxon>Insecta</taxon>
        <taxon>Pterygota</taxon>
        <taxon>Neoptera</taxon>
        <taxon>Endopterygota</taxon>
        <taxon>Diptera</taxon>
        <taxon>Nematocera</taxon>
        <taxon>Culicoidea</taxon>
        <taxon>Culicidae</taxon>
        <taxon>Anophelinae</taxon>
        <taxon>Anopheles</taxon>
    </lineage>
</organism>
<evidence type="ECO:0000313" key="1">
    <source>
        <dbReference type="EnsemblMetazoa" id="ENSAATROPP005909"/>
    </source>
</evidence>
<proteinExistence type="predicted"/>
<sequence>MLNRFESSAILSSCVKLTKSSSTYSSTGTIRSCLNESCSKPNRIISSRVTFSCVPVYITRTRDPRRTIFVEPNDARNLCRT</sequence>
<name>A0AAG5D4V0_ANOAO</name>
<dbReference type="AlphaFoldDB" id="A0AAG5D4V0"/>
<dbReference type="EnsemblMetazoa" id="ENSAATROPT006543">
    <property type="protein sequence ID" value="ENSAATROPP005909"/>
    <property type="gene ID" value="ENSAATROPG005316"/>
</dbReference>
<dbReference type="Proteomes" id="UP000075880">
    <property type="component" value="Unassembled WGS sequence"/>
</dbReference>
<accession>A0AAG5D4V0</accession>
<protein>
    <submittedName>
        <fullName evidence="1">Uncharacterized protein</fullName>
    </submittedName>
</protein>
<reference evidence="1" key="1">
    <citation type="submission" date="2024-04" db="UniProtKB">
        <authorList>
            <consortium name="EnsemblMetazoa"/>
        </authorList>
    </citation>
    <scope>IDENTIFICATION</scope>
    <source>
        <strain evidence="1">EBRO</strain>
    </source>
</reference>